<dbReference type="Proteomes" id="UP001500604">
    <property type="component" value="Unassembled WGS sequence"/>
</dbReference>
<sequence>MTGNLIEANKSKPLKAGEWQVESDPKTVSQVLKHGKGLLLPVLKVTDQNLLIPDYRTTLTLYEHLQNRAGMDLVGVGNTMKFYYQLVSAVEHRCPKDAVDPLLSCSLTAWLPQWFNGWLNGEGVYDNTMMQAWLDELDDVNYLIVPDRALLSSPALKHLKYSPDSDPVVDQEPTVRWQEIASYLEPASLSLVIRYQSNCEEGWCWNHQGLANCIMPVNAAQSREQVLDARGQAWESLLSGCASIAPVTVLP</sequence>
<reference evidence="2" key="1">
    <citation type="journal article" date="2019" name="Int. J. Syst. Evol. Microbiol.">
        <title>The Global Catalogue of Microorganisms (GCM) 10K type strain sequencing project: providing services to taxonomists for standard genome sequencing and annotation.</title>
        <authorList>
            <consortium name="The Broad Institute Genomics Platform"/>
            <consortium name="The Broad Institute Genome Sequencing Center for Infectious Disease"/>
            <person name="Wu L."/>
            <person name="Ma J."/>
        </authorList>
    </citation>
    <scope>NUCLEOTIDE SEQUENCE [LARGE SCALE GENOMIC DNA]</scope>
    <source>
        <strain evidence="2">JCM 17805</strain>
    </source>
</reference>
<evidence type="ECO:0000313" key="1">
    <source>
        <dbReference type="EMBL" id="GAA4652026.1"/>
    </source>
</evidence>
<keyword evidence="2" id="KW-1185">Reference proteome</keyword>
<name>A0ABP8V9H9_9GAMM</name>
<gene>
    <name evidence="1" type="ORF">GCM10023116_43100</name>
</gene>
<dbReference type="EMBL" id="BAABFL010000468">
    <property type="protein sequence ID" value="GAA4652026.1"/>
    <property type="molecule type" value="Genomic_DNA"/>
</dbReference>
<accession>A0ABP8V9H9</accession>
<evidence type="ECO:0000313" key="2">
    <source>
        <dbReference type="Proteomes" id="UP001500604"/>
    </source>
</evidence>
<comment type="caution">
    <text evidence="1">The sequence shown here is derived from an EMBL/GenBank/DDBJ whole genome shotgun (WGS) entry which is preliminary data.</text>
</comment>
<protein>
    <submittedName>
        <fullName evidence="1">Uncharacterized protein</fullName>
    </submittedName>
</protein>
<proteinExistence type="predicted"/>
<organism evidence="1 2">
    <name type="scientific">Kistimonas scapharcae</name>
    <dbReference type="NCBI Taxonomy" id="1036133"/>
    <lineage>
        <taxon>Bacteria</taxon>
        <taxon>Pseudomonadati</taxon>
        <taxon>Pseudomonadota</taxon>
        <taxon>Gammaproteobacteria</taxon>
        <taxon>Oceanospirillales</taxon>
        <taxon>Endozoicomonadaceae</taxon>
        <taxon>Kistimonas</taxon>
    </lineage>
</organism>